<dbReference type="InterPro" id="IPR003439">
    <property type="entry name" value="ABC_transporter-like_ATP-bd"/>
</dbReference>
<organism evidence="8">
    <name type="scientific">Coccidioides posadasii (strain RMSCC 757 / Silveira)</name>
    <name type="common">Valley fever fungus</name>
    <dbReference type="NCBI Taxonomy" id="443226"/>
    <lineage>
        <taxon>Eukaryota</taxon>
        <taxon>Fungi</taxon>
        <taxon>Dikarya</taxon>
        <taxon>Ascomycota</taxon>
        <taxon>Pezizomycotina</taxon>
        <taxon>Eurotiomycetes</taxon>
        <taxon>Eurotiomycetidae</taxon>
        <taxon>Onygenales</taxon>
        <taxon>Onygenaceae</taxon>
        <taxon>Coccidioides</taxon>
    </lineage>
</organism>
<dbReference type="PANTHER" id="PTHR24221">
    <property type="entry name" value="ATP-BINDING CASSETTE SUB-FAMILY B"/>
    <property type="match status" value="1"/>
</dbReference>
<proteinExistence type="inferred from homology"/>
<evidence type="ECO:0000256" key="1">
    <source>
        <dbReference type="ARBA" id="ARBA00004141"/>
    </source>
</evidence>
<dbReference type="SUPFAM" id="SSF90123">
    <property type="entry name" value="ABC transporter transmembrane region"/>
    <property type="match status" value="1"/>
</dbReference>
<evidence type="ECO:0000256" key="2">
    <source>
        <dbReference type="ARBA" id="ARBA00007577"/>
    </source>
</evidence>
<dbReference type="VEuPathDB" id="FungiDB:D8B26_003900"/>
<dbReference type="Gene3D" id="1.20.1560.10">
    <property type="entry name" value="ABC transporter type 1, transmembrane domain"/>
    <property type="match status" value="1"/>
</dbReference>
<evidence type="ECO:0000313" key="7">
    <source>
        <dbReference type="EMBL" id="EFW14304.1"/>
    </source>
</evidence>
<reference evidence="8" key="1">
    <citation type="journal article" date="2010" name="Genome Res.">
        <title>Population genomic sequencing of Coccidioides fungi reveals recent hybridization and transposon control.</title>
        <authorList>
            <person name="Neafsey D.E."/>
            <person name="Barker B.M."/>
            <person name="Sharpton T.J."/>
            <person name="Stajich J.E."/>
            <person name="Park D.J."/>
            <person name="Whiston E."/>
            <person name="Hung C.-Y."/>
            <person name="McMahan C."/>
            <person name="White J."/>
            <person name="Sykes S."/>
            <person name="Heiman D."/>
            <person name="Young S."/>
            <person name="Zeng Q."/>
            <person name="Abouelleil A."/>
            <person name="Aftuck L."/>
            <person name="Bessette D."/>
            <person name="Brown A."/>
            <person name="FitzGerald M."/>
            <person name="Lui A."/>
            <person name="Macdonald J.P."/>
            <person name="Priest M."/>
            <person name="Orbach M.J."/>
            <person name="Galgiani J.N."/>
            <person name="Kirkland T.N."/>
            <person name="Cole G.T."/>
            <person name="Birren B.W."/>
            <person name="Henn M.R."/>
            <person name="Taylor J.W."/>
            <person name="Rounsley S.D."/>
        </authorList>
    </citation>
    <scope>NUCLEOTIDE SEQUENCE [LARGE SCALE GENOMIC DNA]</scope>
    <source>
        <strain evidence="8">RMSCC 757 / Silveira</strain>
    </source>
</reference>
<dbReference type="PANTHER" id="PTHR24221:SF503">
    <property type="entry name" value="MITOCHONDRIAL POTASSIUM CHANNEL ATP-BINDING SUBUNIT"/>
    <property type="match status" value="1"/>
</dbReference>
<evidence type="ECO:0000256" key="4">
    <source>
        <dbReference type="ARBA" id="ARBA00022989"/>
    </source>
</evidence>
<keyword evidence="8" id="KW-1185">Reference proteome</keyword>
<protein>
    <submittedName>
        <fullName evidence="7">ABC transporter</fullName>
    </submittedName>
</protein>
<name>E9DH07_COCPS</name>
<evidence type="ECO:0000256" key="3">
    <source>
        <dbReference type="ARBA" id="ARBA00022692"/>
    </source>
</evidence>
<dbReference type="SUPFAM" id="SSF52540">
    <property type="entry name" value="P-loop containing nucleoside triphosphate hydrolases"/>
    <property type="match status" value="1"/>
</dbReference>
<dbReference type="OrthoDB" id="6500128at2759"/>
<evidence type="ECO:0000259" key="6">
    <source>
        <dbReference type="PROSITE" id="PS50893"/>
    </source>
</evidence>
<dbReference type="VEuPathDB" id="FungiDB:D8B26_007049"/>
<dbReference type="Gene3D" id="3.40.50.300">
    <property type="entry name" value="P-loop containing nucleotide triphosphate hydrolases"/>
    <property type="match status" value="1"/>
</dbReference>
<comment type="subcellular location">
    <subcellularLocation>
        <location evidence="1">Membrane</location>
        <topology evidence="1">Multi-pass membrane protein</topology>
    </subcellularLocation>
</comment>
<dbReference type="AlphaFoldDB" id="E9DH07"/>
<comment type="similarity">
    <text evidence="2">Belongs to the ABC transporter superfamily. ABCB family. Multidrug resistance exporter (TC 3.A.1.201) subfamily.</text>
</comment>
<dbReference type="GO" id="GO:0042626">
    <property type="term" value="F:ATPase-coupled transmembrane transporter activity"/>
    <property type="evidence" value="ECO:0007669"/>
    <property type="project" value="TreeGrafter"/>
</dbReference>
<sequence length="448" mass="49253">MVLSALKALLSKPLDNYSYGVIITAAYDHVMSLSCDFHEQNHSNTITKKIYHCLDTKDLTIHIYTSVIPTLVDFALAISVLYYCLDPSLYITGSCNSSPDVCVDIWQDYANQVQLLERLGYKTVRRAGFPERVLGPVENRIILWSHPISEVPIPFGRSGPTDIWNRHSSILLLGPMAASIITASKVASGTKPIGHFVMLFTYWAQLSGPLNQLVAGFGNIVKGMIDAEALFDVLRQKPTITNEPGAQELVYKEGQVAFRDVEFSYDPRRKVLKGLDFEASPNRITAIVGKSGEGKSTILDLLVRFYDPTAGTIYIDGQDISEVTLDSLIATLGIVPQSPELFGDMIMANVHFGRLDATDEEVMDACKAAAIHDKIMSFPDRYNTLVGDGEPSLSRGEQQRVAVARVILKNPKIVLLDGVTASLDSETESQVQQGLQRLSTGRTTIIIA</sequence>
<keyword evidence="5" id="KW-0472">Membrane</keyword>
<dbReference type="PROSITE" id="PS50893">
    <property type="entry name" value="ABC_TRANSPORTER_2"/>
    <property type="match status" value="1"/>
</dbReference>
<dbReference type="Pfam" id="PF00005">
    <property type="entry name" value="ABC_tran"/>
    <property type="match status" value="1"/>
</dbReference>
<reference evidence="8" key="2">
    <citation type="submission" date="2010-03" db="EMBL/GenBank/DDBJ databases">
        <title>The genome sequence of Coccidioides posadasii strain Silveira.</title>
        <authorList>
            <consortium name="The Broad Institute Genome Sequencing Center for Infectious Disease"/>
            <person name="Neafsey D."/>
            <person name="Orbach M."/>
            <person name="Henn M.R."/>
            <person name="Cole G.T."/>
            <person name="Galgiani J."/>
            <person name="Gardner M.J."/>
            <person name="Kirkland T.N."/>
            <person name="Taylor J.W."/>
            <person name="Young S.K."/>
            <person name="Zeng Q."/>
            <person name="Koehrsen M."/>
            <person name="Alvarado L."/>
            <person name="Berlin A."/>
            <person name="Borenstein D."/>
            <person name="Chapman S.B."/>
            <person name="Chen Z."/>
            <person name="Engels R."/>
            <person name="Freedman E."/>
            <person name="Gellesch M."/>
            <person name="Goldberg J."/>
            <person name="Griggs A."/>
            <person name="Gujja S."/>
            <person name="Heilman E."/>
            <person name="Heiman D."/>
            <person name="Howarth C."/>
            <person name="Jen D."/>
            <person name="Larson L."/>
            <person name="Mehta T."/>
            <person name="Neiman D."/>
            <person name="Park D."/>
            <person name="Pearson M."/>
            <person name="Richards J."/>
            <person name="Roberts A."/>
            <person name="Saif S."/>
            <person name="Shea T."/>
            <person name="Shenoy N."/>
            <person name="Sisk P."/>
            <person name="Stolte C."/>
            <person name="Sykes S."/>
            <person name="Walk T."/>
            <person name="White J."/>
            <person name="Yandava C."/>
            <person name="Haas B."/>
            <person name="Nusbaum C."/>
            <person name="Birren B."/>
        </authorList>
    </citation>
    <scope>NUCLEOTIDE SEQUENCE [LARGE SCALE GENOMIC DNA]</scope>
    <source>
        <strain evidence="8">RMSCC 757 / Silveira</strain>
    </source>
</reference>
<dbReference type="Proteomes" id="UP000002497">
    <property type="component" value="Unassembled WGS sequence"/>
</dbReference>
<evidence type="ECO:0000256" key="5">
    <source>
        <dbReference type="ARBA" id="ARBA00023136"/>
    </source>
</evidence>
<dbReference type="VEuPathDB" id="FungiDB:CPSG_09154"/>
<dbReference type="GO" id="GO:0016887">
    <property type="term" value="F:ATP hydrolysis activity"/>
    <property type="evidence" value="ECO:0007669"/>
    <property type="project" value="InterPro"/>
</dbReference>
<accession>E9DH07</accession>
<dbReference type="HOGENOM" id="CLU_000604_84_1_1"/>
<keyword evidence="3" id="KW-0812">Transmembrane</keyword>
<gene>
    <name evidence="7" type="ORF">CPSG_09154</name>
</gene>
<dbReference type="EMBL" id="GL636507">
    <property type="protein sequence ID" value="EFW14304.1"/>
    <property type="molecule type" value="Genomic_DNA"/>
</dbReference>
<evidence type="ECO:0000313" key="8">
    <source>
        <dbReference type="Proteomes" id="UP000002497"/>
    </source>
</evidence>
<dbReference type="GO" id="GO:0016020">
    <property type="term" value="C:membrane"/>
    <property type="evidence" value="ECO:0007669"/>
    <property type="project" value="UniProtKB-SubCell"/>
</dbReference>
<keyword evidence="4" id="KW-1133">Transmembrane helix</keyword>
<dbReference type="InterPro" id="IPR027417">
    <property type="entry name" value="P-loop_NTPase"/>
</dbReference>
<dbReference type="InterPro" id="IPR036640">
    <property type="entry name" value="ABC1_TM_sf"/>
</dbReference>
<dbReference type="GO" id="GO:0005524">
    <property type="term" value="F:ATP binding"/>
    <property type="evidence" value="ECO:0007669"/>
    <property type="project" value="InterPro"/>
</dbReference>
<dbReference type="InterPro" id="IPR039421">
    <property type="entry name" value="Type_1_exporter"/>
</dbReference>
<feature type="domain" description="ABC transporter" evidence="6">
    <location>
        <begin position="256"/>
        <end position="448"/>
    </location>
</feature>